<accession>A0A1A9WW40</accession>
<dbReference type="Pfam" id="PF00782">
    <property type="entry name" value="DSPc"/>
    <property type="match status" value="1"/>
</dbReference>
<reference evidence="3" key="1">
    <citation type="submission" date="2014-03" db="EMBL/GenBank/DDBJ databases">
        <authorList>
            <person name="Aksoy S."/>
            <person name="Warren W."/>
            <person name="Wilson R.K."/>
        </authorList>
    </citation>
    <scope>NUCLEOTIDE SEQUENCE [LARGE SCALE GENOMIC DNA]</scope>
    <source>
        <strain evidence="3">IAEA</strain>
    </source>
</reference>
<protein>
    <recommendedName>
        <fullName evidence="1">Tyrosine specific protein phosphatases domain-containing protein</fullName>
    </recommendedName>
</protein>
<dbReference type="InterPro" id="IPR000387">
    <property type="entry name" value="Tyr_Pase_dom"/>
</dbReference>
<dbReference type="AlphaFoldDB" id="A0A1A9WW40"/>
<dbReference type="PROSITE" id="PS00383">
    <property type="entry name" value="TYR_PHOSPHATASE_1"/>
    <property type="match status" value="1"/>
</dbReference>
<dbReference type="PANTHER" id="PTHR10367:SF9">
    <property type="entry name" value="DUAL-SPECIFICITY PHOSPHATASE 11 (RNA_RNP COMPLEX 1-INTERACTING)"/>
    <property type="match status" value="1"/>
</dbReference>
<name>A0A1A9WW40_9MUSC</name>
<dbReference type="VEuPathDB" id="VectorBase:GBRI034626"/>
<dbReference type="STRING" id="37001.A0A1A9WW40"/>
<dbReference type="GO" id="GO:0004651">
    <property type="term" value="F:polynucleotide 5'-phosphatase activity"/>
    <property type="evidence" value="ECO:0007669"/>
    <property type="project" value="TreeGrafter"/>
</dbReference>
<reference evidence="2" key="2">
    <citation type="submission" date="2020-05" db="UniProtKB">
        <authorList>
            <consortium name="EnsemblMetazoa"/>
        </authorList>
    </citation>
    <scope>IDENTIFICATION</scope>
    <source>
        <strain evidence="2">IAEA</strain>
    </source>
</reference>
<dbReference type="InterPro" id="IPR000340">
    <property type="entry name" value="Dual-sp_phosphatase_cat-dom"/>
</dbReference>
<keyword evidence="3" id="KW-1185">Reference proteome</keyword>
<evidence type="ECO:0000313" key="2">
    <source>
        <dbReference type="EnsemblMetazoa" id="GBRI034626-PA"/>
    </source>
</evidence>
<proteinExistence type="predicted"/>
<dbReference type="Gene3D" id="3.90.190.10">
    <property type="entry name" value="Protein tyrosine phosphatase superfamily"/>
    <property type="match status" value="1"/>
</dbReference>
<feature type="domain" description="Tyrosine specific protein phosphatases" evidence="1">
    <location>
        <begin position="15"/>
        <end position="64"/>
    </location>
</feature>
<dbReference type="EnsemblMetazoa" id="GBRI034626-RA">
    <property type="protein sequence ID" value="GBRI034626-PA"/>
    <property type="gene ID" value="GBRI034626"/>
</dbReference>
<dbReference type="PANTHER" id="PTHR10367">
    <property type="entry name" value="MRNA-CAPPING ENZYME"/>
    <property type="match status" value="1"/>
</dbReference>
<dbReference type="PROSITE" id="PS50056">
    <property type="entry name" value="TYR_PHOSPHATASE_2"/>
    <property type="match status" value="1"/>
</dbReference>
<dbReference type="SUPFAM" id="SSF52799">
    <property type="entry name" value="(Phosphotyrosine protein) phosphatases II"/>
    <property type="match status" value="1"/>
</dbReference>
<organism evidence="2 3">
    <name type="scientific">Glossina brevipalpis</name>
    <dbReference type="NCBI Taxonomy" id="37001"/>
    <lineage>
        <taxon>Eukaryota</taxon>
        <taxon>Metazoa</taxon>
        <taxon>Ecdysozoa</taxon>
        <taxon>Arthropoda</taxon>
        <taxon>Hexapoda</taxon>
        <taxon>Insecta</taxon>
        <taxon>Pterygota</taxon>
        <taxon>Neoptera</taxon>
        <taxon>Endopterygota</taxon>
        <taxon>Diptera</taxon>
        <taxon>Brachycera</taxon>
        <taxon>Muscomorpha</taxon>
        <taxon>Hippoboscoidea</taxon>
        <taxon>Glossinidae</taxon>
        <taxon>Glossina</taxon>
    </lineage>
</organism>
<sequence length="142" mass="16984">MKFWMLAINRHHKLIGVHCTHGVNRTGYFICSYMISELTMKPLEAIRKFVVARGHKIERFNYLDALNRLSKSKIAPDTSSWRRSNNRIEIETVNKLKRTRENDYYRDNNYLSWRHSYLSRPSSTSKANFYNSKLRSKYKETS</sequence>
<evidence type="ECO:0000259" key="1">
    <source>
        <dbReference type="PROSITE" id="PS50056"/>
    </source>
</evidence>
<dbReference type="Proteomes" id="UP000091820">
    <property type="component" value="Unassembled WGS sequence"/>
</dbReference>
<dbReference type="InterPro" id="IPR051029">
    <property type="entry name" value="mRNA_Capping_Enz/RNA_Phosphat"/>
</dbReference>
<dbReference type="InterPro" id="IPR016130">
    <property type="entry name" value="Tyr_Pase_AS"/>
</dbReference>
<evidence type="ECO:0000313" key="3">
    <source>
        <dbReference type="Proteomes" id="UP000091820"/>
    </source>
</evidence>
<dbReference type="InterPro" id="IPR029021">
    <property type="entry name" value="Prot-tyrosine_phosphatase-like"/>
</dbReference>